<accession>A0A8J7LTZ7</accession>
<gene>
    <name evidence="4" type="ORF">JF259_12840</name>
</gene>
<feature type="signal peptide" evidence="2">
    <location>
        <begin position="1"/>
        <end position="21"/>
    </location>
</feature>
<feature type="compositionally biased region" description="Polar residues" evidence="1">
    <location>
        <begin position="76"/>
        <end position="87"/>
    </location>
</feature>
<feature type="chain" id="PRO_5035145509" evidence="2">
    <location>
        <begin position="22"/>
        <end position="316"/>
    </location>
</feature>
<organism evidence="4 5">
    <name type="scientific">Snuella sedimenti</name>
    <dbReference type="NCBI Taxonomy" id="2798802"/>
    <lineage>
        <taxon>Bacteria</taxon>
        <taxon>Pseudomonadati</taxon>
        <taxon>Bacteroidota</taxon>
        <taxon>Flavobacteriia</taxon>
        <taxon>Flavobacteriales</taxon>
        <taxon>Flavobacteriaceae</taxon>
        <taxon>Snuella</taxon>
    </lineage>
</organism>
<evidence type="ECO:0000313" key="4">
    <source>
        <dbReference type="EMBL" id="MBJ6368976.1"/>
    </source>
</evidence>
<dbReference type="EMBL" id="JAELVQ010000018">
    <property type="protein sequence ID" value="MBJ6368976.1"/>
    <property type="molecule type" value="Genomic_DNA"/>
</dbReference>
<sequence length="316" mass="36420">MKIKYILFTMLSISISYTAEAQFLKKLKKKAEQAAEQTILRKTEEKVTEKTEKTIDDALEGNKNKTVDNNNEEITEPTNDSIQKTNQRISSTTTTPLMGFKDNKVEGLPDTYHFDWEFKTNMNITSKKKSDNADYIMNFFLNTDKDYYAMDVENEEIKKSGGKAMMVFDFKSEAMVMFSHYGDQKMGMVTKLKDPSKKEVTDVDRNYTYKEIGSKTILGYTCYGIELENKDGKAILYFTLDAPVNFSAFFAFSGKAAPKGFSDPQLFDILKEEALLMELEFISKRKKQSMKMTAISLEEKQTNFHKKDYQFMKMGL</sequence>
<evidence type="ECO:0000259" key="3">
    <source>
        <dbReference type="Pfam" id="PF14371"/>
    </source>
</evidence>
<reference evidence="4" key="1">
    <citation type="submission" date="2020-12" db="EMBL/GenBank/DDBJ databases">
        <title>Snuella sp. nov., isolated from sediment in Incheon.</title>
        <authorList>
            <person name="Kim W."/>
        </authorList>
    </citation>
    <scope>NUCLEOTIDE SEQUENCE</scope>
    <source>
        <strain evidence="4">CAU 1569</strain>
    </source>
</reference>
<dbReference type="Pfam" id="PF14371">
    <property type="entry name" value="DUF4412"/>
    <property type="match status" value="1"/>
</dbReference>
<proteinExistence type="predicted"/>
<dbReference type="InterPro" id="IPR025524">
    <property type="entry name" value="DUF4412"/>
</dbReference>
<evidence type="ECO:0000256" key="2">
    <source>
        <dbReference type="SAM" id="SignalP"/>
    </source>
</evidence>
<protein>
    <submittedName>
        <fullName evidence="4">DUF4412 domain-containing protein</fullName>
    </submittedName>
</protein>
<comment type="caution">
    <text evidence="4">The sequence shown here is derived from an EMBL/GenBank/DDBJ whole genome shotgun (WGS) entry which is preliminary data.</text>
</comment>
<dbReference type="RefSeq" id="WP_199115738.1">
    <property type="nucleotide sequence ID" value="NZ_JAELVQ010000018.1"/>
</dbReference>
<evidence type="ECO:0000313" key="5">
    <source>
        <dbReference type="Proteomes" id="UP000610931"/>
    </source>
</evidence>
<evidence type="ECO:0000256" key="1">
    <source>
        <dbReference type="SAM" id="MobiDB-lite"/>
    </source>
</evidence>
<dbReference type="AlphaFoldDB" id="A0A8J7LTZ7"/>
<dbReference type="Proteomes" id="UP000610931">
    <property type="component" value="Unassembled WGS sequence"/>
</dbReference>
<feature type="domain" description="DUF4412" evidence="3">
    <location>
        <begin position="128"/>
        <end position="302"/>
    </location>
</feature>
<keyword evidence="5" id="KW-1185">Reference proteome</keyword>
<name>A0A8J7LTZ7_9FLAO</name>
<feature type="region of interest" description="Disordered" evidence="1">
    <location>
        <begin position="61"/>
        <end position="87"/>
    </location>
</feature>
<keyword evidence="2" id="KW-0732">Signal</keyword>